<feature type="signal peptide" evidence="1">
    <location>
        <begin position="1"/>
        <end position="23"/>
    </location>
</feature>
<gene>
    <name evidence="3" type="ORF">J2X04_002451</name>
</gene>
<organism evidence="3 4">
    <name type="scientific">Agrilutibacter niabensis</name>
    <dbReference type="NCBI Taxonomy" id="380628"/>
    <lineage>
        <taxon>Bacteria</taxon>
        <taxon>Pseudomonadati</taxon>
        <taxon>Pseudomonadota</taxon>
        <taxon>Gammaproteobacteria</taxon>
        <taxon>Lysobacterales</taxon>
        <taxon>Lysobacteraceae</taxon>
        <taxon>Agrilutibacter</taxon>
    </lineage>
</organism>
<dbReference type="SUPFAM" id="SSF47473">
    <property type="entry name" value="EF-hand"/>
    <property type="match status" value="1"/>
</dbReference>
<name>A0ABU1VRT9_9GAMM</name>
<dbReference type="RefSeq" id="WP_310054624.1">
    <property type="nucleotide sequence ID" value="NZ_JAVDVW010000002.1"/>
</dbReference>
<dbReference type="InterPro" id="IPR002048">
    <property type="entry name" value="EF_hand_dom"/>
</dbReference>
<reference evidence="3 4" key="1">
    <citation type="submission" date="2023-07" db="EMBL/GenBank/DDBJ databases">
        <title>Sorghum-associated microbial communities from plants grown in Nebraska, USA.</title>
        <authorList>
            <person name="Schachtman D."/>
        </authorList>
    </citation>
    <scope>NUCLEOTIDE SEQUENCE [LARGE SCALE GENOMIC DNA]</scope>
    <source>
        <strain evidence="3 4">BE187</strain>
    </source>
</reference>
<dbReference type="Proteomes" id="UP001267878">
    <property type="component" value="Unassembled WGS sequence"/>
</dbReference>
<dbReference type="InterPro" id="IPR011992">
    <property type="entry name" value="EF-hand-dom_pair"/>
</dbReference>
<comment type="caution">
    <text evidence="3">The sequence shown here is derived from an EMBL/GenBank/DDBJ whole genome shotgun (WGS) entry which is preliminary data.</text>
</comment>
<evidence type="ECO:0000313" key="3">
    <source>
        <dbReference type="EMBL" id="MDR7100070.1"/>
    </source>
</evidence>
<proteinExistence type="predicted"/>
<evidence type="ECO:0000259" key="2">
    <source>
        <dbReference type="Pfam" id="PF13202"/>
    </source>
</evidence>
<evidence type="ECO:0000256" key="1">
    <source>
        <dbReference type="SAM" id="SignalP"/>
    </source>
</evidence>
<protein>
    <submittedName>
        <fullName evidence="3">Ca2+-binding EF-hand superfamily protein</fullName>
    </submittedName>
</protein>
<feature type="domain" description="EF-hand" evidence="2">
    <location>
        <begin position="102"/>
        <end position="118"/>
    </location>
</feature>
<sequence>MPAVLPRLAVLTFALALAMPALAGDPGTGSKPRSALPAGAQARFTFLDVNQDGVLSKYEYDSDVAFETMDRDHNHRLSAAELQAGLGAVEPGSASAADRIVIADLDADGELDDAELRRSTELRFGWLDRNNDGNLDLAEMQAGYAARVRP</sequence>
<dbReference type="Gene3D" id="1.10.238.10">
    <property type="entry name" value="EF-hand"/>
    <property type="match status" value="1"/>
</dbReference>
<accession>A0ABU1VRT9</accession>
<keyword evidence="4" id="KW-1185">Reference proteome</keyword>
<feature type="domain" description="EF-hand" evidence="2">
    <location>
        <begin position="42"/>
        <end position="59"/>
    </location>
</feature>
<dbReference type="EMBL" id="JAVDVW010000002">
    <property type="protein sequence ID" value="MDR7100070.1"/>
    <property type="molecule type" value="Genomic_DNA"/>
</dbReference>
<feature type="chain" id="PRO_5045252805" evidence="1">
    <location>
        <begin position="24"/>
        <end position="150"/>
    </location>
</feature>
<keyword evidence="1" id="KW-0732">Signal</keyword>
<dbReference type="InterPro" id="IPR018247">
    <property type="entry name" value="EF_Hand_1_Ca_BS"/>
</dbReference>
<dbReference type="Pfam" id="PF13202">
    <property type="entry name" value="EF-hand_5"/>
    <property type="match status" value="2"/>
</dbReference>
<evidence type="ECO:0000313" key="4">
    <source>
        <dbReference type="Proteomes" id="UP001267878"/>
    </source>
</evidence>
<dbReference type="PROSITE" id="PS00018">
    <property type="entry name" value="EF_HAND_1"/>
    <property type="match status" value="2"/>
</dbReference>